<comment type="similarity">
    <text evidence="1">Belongs to the protein-tyrosine phosphatase family.</text>
</comment>
<protein>
    <submittedName>
        <fullName evidence="3">Tyrosine-protein phosphatase</fullName>
    </submittedName>
</protein>
<feature type="domain" description="Tyrosine specific protein phosphatases" evidence="2">
    <location>
        <begin position="125"/>
        <end position="195"/>
    </location>
</feature>
<comment type="caution">
    <text evidence="3">The sequence shown here is derived from an EMBL/GenBank/DDBJ whole genome shotgun (WGS) entry which is preliminary data.</text>
</comment>
<gene>
    <name evidence="3" type="ORF">GCM10010201_19370</name>
</gene>
<dbReference type="Proteomes" id="UP001499978">
    <property type="component" value="Unassembled WGS sequence"/>
</dbReference>
<dbReference type="SUPFAM" id="SSF52799">
    <property type="entry name" value="(Phosphotyrosine protein) phosphatases II"/>
    <property type="match status" value="1"/>
</dbReference>
<dbReference type="Pfam" id="PF13350">
    <property type="entry name" value="Y_phosphatase3"/>
    <property type="match status" value="1"/>
</dbReference>
<dbReference type="PROSITE" id="PS00383">
    <property type="entry name" value="TYR_PHOSPHATASE_1"/>
    <property type="match status" value="1"/>
</dbReference>
<dbReference type="RefSeq" id="WP_344171431.1">
    <property type="nucleotide sequence ID" value="NZ_BAAARY010000007.1"/>
</dbReference>
<dbReference type="InterPro" id="IPR016130">
    <property type="entry name" value="Tyr_Pase_AS"/>
</dbReference>
<evidence type="ECO:0000256" key="1">
    <source>
        <dbReference type="ARBA" id="ARBA00009580"/>
    </source>
</evidence>
<dbReference type="InterPro" id="IPR026893">
    <property type="entry name" value="Tyr/Ser_Pase_IphP-type"/>
</dbReference>
<keyword evidence="4" id="KW-1185">Reference proteome</keyword>
<evidence type="ECO:0000313" key="3">
    <source>
        <dbReference type="EMBL" id="GAA2521597.1"/>
    </source>
</evidence>
<name>A0ABP6ARU9_9ACTN</name>
<dbReference type="PANTHER" id="PTHR31126">
    <property type="entry name" value="TYROSINE-PROTEIN PHOSPHATASE"/>
    <property type="match status" value="1"/>
</dbReference>
<accession>A0ABP6ARU9</accession>
<evidence type="ECO:0000259" key="2">
    <source>
        <dbReference type="PROSITE" id="PS50056"/>
    </source>
</evidence>
<proteinExistence type="inferred from homology"/>
<dbReference type="InterPro" id="IPR029021">
    <property type="entry name" value="Prot-tyrosine_phosphatase-like"/>
</dbReference>
<dbReference type="PROSITE" id="PS50056">
    <property type="entry name" value="TYR_PHOSPHATASE_2"/>
    <property type="match status" value="1"/>
</dbReference>
<reference evidence="4" key="1">
    <citation type="journal article" date="2019" name="Int. J. Syst. Evol. Microbiol.">
        <title>The Global Catalogue of Microorganisms (GCM) 10K type strain sequencing project: providing services to taxonomists for standard genome sequencing and annotation.</title>
        <authorList>
            <consortium name="The Broad Institute Genomics Platform"/>
            <consortium name="The Broad Institute Genome Sequencing Center for Infectious Disease"/>
            <person name="Wu L."/>
            <person name="Ma J."/>
        </authorList>
    </citation>
    <scope>NUCLEOTIDE SEQUENCE [LARGE SCALE GENOMIC DNA]</scope>
    <source>
        <strain evidence="4">JCM 3367</strain>
    </source>
</reference>
<evidence type="ECO:0000313" key="4">
    <source>
        <dbReference type="Proteomes" id="UP001499978"/>
    </source>
</evidence>
<organism evidence="3 4">
    <name type="scientific">Pilimelia columellifera subsp. columellifera</name>
    <dbReference type="NCBI Taxonomy" id="706583"/>
    <lineage>
        <taxon>Bacteria</taxon>
        <taxon>Bacillati</taxon>
        <taxon>Actinomycetota</taxon>
        <taxon>Actinomycetes</taxon>
        <taxon>Micromonosporales</taxon>
        <taxon>Micromonosporaceae</taxon>
        <taxon>Pilimelia</taxon>
    </lineage>
</organism>
<dbReference type="PANTHER" id="PTHR31126:SF1">
    <property type="entry name" value="TYROSINE SPECIFIC PROTEIN PHOSPHATASES DOMAIN-CONTAINING PROTEIN"/>
    <property type="match status" value="1"/>
</dbReference>
<dbReference type="EMBL" id="BAAARY010000007">
    <property type="protein sequence ID" value="GAA2521597.1"/>
    <property type="molecule type" value="Genomic_DNA"/>
</dbReference>
<dbReference type="Gene3D" id="3.90.190.10">
    <property type="entry name" value="Protein tyrosine phosphatase superfamily"/>
    <property type="match status" value="1"/>
</dbReference>
<dbReference type="InterPro" id="IPR000387">
    <property type="entry name" value="Tyr_Pase_dom"/>
</dbReference>
<sequence length="246" mass="27049">MDTVDPRALAFTSVFNFRDLGGHPGLDGRLVRRGRLYRSDSLHRLAGADWDAFQSLGVRTVIDLRRPKEIDRDGRVPEHAKLRYHHIHPEHTDWRLERLPGDDGHGRWLADRYLALAEEGRLGIAQALGMIADERSAPLVVHCVAGKDRTGVVIAITLALLGVDDPTIAADYARSAAAAEQFLAWARSARVETPELPPAWLDSPPEAILLFLAELRGRHGSVEAYATHAGFSGEQVAAMRGHLLTG</sequence>